<evidence type="ECO:0000313" key="4">
    <source>
        <dbReference type="EMBL" id="GAC99508.1"/>
    </source>
</evidence>
<dbReference type="InterPro" id="IPR028211">
    <property type="entry name" value="Ntr2"/>
</dbReference>
<dbReference type="GO" id="GO:0000390">
    <property type="term" value="P:spliceosomal complex disassembly"/>
    <property type="evidence" value="ECO:0007669"/>
    <property type="project" value="InterPro"/>
</dbReference>
<dbReference type="GeneID" id="24112374"/>
<dbReference type="GO" id="GO:0071008">
    <property type="term" value="C:U2-type post-mRNA release spliceosomal complex"/>
    <property type="evidence" value="ECO:0007669"/>
    <property type="project" value="InterPro"/>
</dbReference>
<dbReference type="STRING" id="1305764.R9PDP6"/>
<proteinExistence type="predicted"/>
<feature type="region of interest" description="Disordered" evidence="3">
    <location>
        <begin position="200"/>
        <end position="219"/>
    </location>
</feature>
<feature type="compositionally biased region" description="Acidic residues" evidence="3">
    <location>
        <begin position="318"/>
        <end position="330"/>
    </location>
</feature>
<feature type="region of interest" description="Disordered" evidence="3">
    <location>
        <begin position="302"/>
        <end position="330"/>
    </location>
</feature>
<dbReference type="PANTHER" id="PTHR12214:SF0">
    <property type="entry name" value="LD29489P"/>
    <property type="match status" value="1"/>
</dbReference>
<feature type="region of interest" description="Disordered" evidence="3">
    <location>
        <begin position="383"/>
        <end position="412"/>
    </location>
</feature>
<dbReference type="Proteomes" id="UP000014071">
    <property type="component" value="Unassembled WGS sequence"/>
</dbReference>
<feature type="compositionally biased region" description="Low complexity" evidence="3">
    <location>
        <begin position="39"/>
        <end position="56"/>
    </location>
</feature>
<dbReference type="EMBL" id="DF238831">
    <property type="protein sequence ID" value="GAC99508.1"/>
    <property type="molecule type" value="Genomic_DNA"/>
</dbReference>
<dbReference type="InterPro" id="IPR012890">
    <property type="entry name" value="GCFC2-like"/>
</dbReference>
<name>R9PDP6_PSEHS</name>
<feature type="compositionally biased region" description="Polar residues" evidence="3">
    <location>
        <begin position="148"/>
        <end position="174"/>
    </location>
</feature>
<protein>
    <submittedName>
        <fullName evidence="4">Uncharacterized protein</fullName>
    </submittedName>
</protein>
<keyword evidence="5" id="KW-1185">Reference proteome</keyword>
<dbReference type="GO" id="GO:0003677">
    <property type="term" value="F:DNA binding"/>
    <property type="evidence" value="ECO:0007669"/>
    <property type="project" value="InterPro"/>
</dbReference>
<dbReference type="RefSeq" id="XP_012193095.1">
    <property type="nucleotide sequence ID" value="XM_012337705.1"/>
</dbReference>
<organism evidence="4 5">
    <name type="scientific">Pseudozyma hubeiensis (strain SY62)</name>
    <name type="common">Yeast</name>
    <dbReference type="NCBI Taxonomy" id="1305764"/>
    <lineage>
        <taxon>Eukaryota</taxon>
        <taxon>Fungi</taxon>
        <taxon>Dikarya</taxon>
        <taxon>Basidiomycota</taxon>
        <taxon>Ustilaginomycotina</taxon>
        <taxon>Ustilaginomycetes</taxon>
        <taxon>Ustilaginales</taxon>
        <taxon>Ustilaginaceae</taxon>
        <taxon>Pseudozyma</taxon>
    </lineage>
</organism>
<dbReference type="AlphaFoldDB" id="R9PDP6"/>
<evidence type="ECO:0000256" key="1">
    <source>
        <dbReference type="ARBA" id="ARBA00004123"/>
    </source>
</evidence>
<dbReference type="PANTHER" id="PTHR12214">
    <property type="entry name" value="GC-RICH SEQUENCE DNA-BINDING FACTOR"/>
    <property type="match status" value="1"/>
</dbReference>
<feature type="region of interest" description="Disordered" evidence="3">
    <location>
        <begin position="1"/>
        <end position="187"/>
    </location>
</feature>
<keyword evidence="2" id="KW-0539">Nucleus</keyword>
<sequence length="882" mass="95779">MSEGANFVKRSKPRSSASRISSTYDDDQASEAGPSNGFARASAASTSTKADSAATAIGRGSAGSDDDGASNVVFRARAKGARGTTSSLASTTASASRRSRDASPSAAYNQPPKSSAMDEDDAGDDGDAFDIRRSKPNVTGKHARRSTPVGQSRTTASTPKRSTPLRPTSFQQQPLDEPHPSTSTLSSSLYTSKYLDELRSSTPTLPRSRADSPIAALGPGTRIEDPMLITQASRLALDDDSTLARARFAVDFAHDAIPSERVIRAAKEKRAKLRAAHAASASTAVGDDFISLAPTSLEKYDGTGVDSGPHPHSRLQREEDELGDGEDEFSEFTGATDRIPIGESQMKEMEARQRQEMYEAIRGDSDDEMQDEEELEWEQAQLRRTQTTNPVSREASPFRSAPIPAPTPLPSVGTCSTRLELTLRALEQSISSSKSVVESTGKELIALEEAERENKLDVVAVEEKAAWFDEMEAFVVSLARFMEEKVARVEEVETRAMELLVRRNRIVMRTRGRWIDGRLRMCLGIVPGKSAVIEFDEEKGDAEMDTGDGIGDEAQAVDALQLDTLPPADESSFALAQQEILTTLKTIFADTQAPEYLDPAATTANTGFDTDLHPLSVVSRFQEWRRAYREEYAQVWGGLSLAQIWEFYARVEVIPYSPFSSTTTRGWVGGAAAISRFRWFTGASDYASRAVDGKEAVGGDDEVVETLMGNVLVKKLMGLTQGGAFSPWSAEEFGEAVEAVDLVQTVLGAGNARCEGLMESFLDVFQRQIGRLEEVMQLPSTAIPVGDRAQAGREVAEQLVQLLKNLIGWSRVIDLKQIAALAKVYLGLVESLLGGVVEVFASRLEGAVQGMEREVWGMVREVIPQHIVKGSERIGALLSRHC</sequence>
<evidence type="ECO:0000256" key="3">
    <source>
        <dbReference type="SAM" id="MobiDB-lite"/>
    </source>
</evidence>
<feature type="compositionally biased region" description="Low complexity" evidence="3">
    <location>
        <begin position="81"/>
        <end position="107"/>
    </location>
</feature>
<gene>
    <name evidence="4" type="ORF">PHSY_007110</name>
</gene>
<dbReference type="OrthoDB" id="429427at2759"/>
<accession>R9PDP6</accession>
<reference evidence="5" key="1">
    <citation type="journal article" date="2013" name="Genome Announc.">
        <title>Draft genome sequence of the basidiomycetous yeast-like fungus Pseudozyma hubeiensis SY62, which produces an abundant amount of the biosurfactant mannosylerythritol lipids.</title>
        <authorList>
            <person name="Konishi M."/>
            <person name="Hatada Y."/>
            <person name="Horiuchi J."/>
        </authorList>
    </citation>
    <scope>NUCLEOTIDE SEQUENCE [LARGE SCALE GENOMIC DNA]</scope>
    <source>
        <strain evidence="5">SY62</strain>
    </source>
</reference>
<evidence type="ECO:0000256" key="2">
    <source>
        <dbReference type="ARBA" id="ARBA00023242"/>
    </source>
</evidence>
<dbReference type="HOGENOM" id="CLU_014829_0_0_1"/>
<feature type="compositionally biased region" description="Acidic residues" evidence="3">
    <location>
        <begin position="117"/>
        <end position="128"/>
    </location>
</feature>
<comment type="subcellular location">
    <subcellularLocation>
        <location evidence="1">Nucleus</location>
    </subcellularLocation>
</comment>
<evidence type="ECO:0000313" key="5">
    <source>
        <dbReference type="Proteomes" id="UP000014071"/>
    </source>
</evidence>
<dbReference type="eggNOG" id="KOG2136">
    <property type="taxonomic scope" value="Eukaryota"/>
</dbReference>
<dbReference type="Pfam" id="PF15458">
    <property type="entry name" value="NTR2"/>
    <property type="match status" value="1"/>
</dbReference>